<accession>A0ABW8AID2</accession>
<keyword evidence="1" id="KW-1133">Transmembrane helix</keyword>
<comment type="caution">
    <text evidence="2">The sequence shown here is derived from an EMBL/GenBank/DDBJ whole genome shotgun (WGS) entry which is preliminary data.</text>
</comment>
<reference evidence="2 3" key="1">
    <citation type="submission" date="2024-10" db="EMBL/GenBank/DDBJ databases">
        <title>The Natural Products Discovery Center: Release of the First 8490 Sequenced Strains for Exploring Actinobacteria Biosynthetic Diversity.</title>
        <authorList>
            <person name="Kalkreuter E."/>
            <person name="Kautsar S.A."/>
            <person name="Yang D."/>
            <person name="Bader C.D."/>
            <person name="Teijaro C.N."/>
            <person name="Fluegel L."/>
            <person name="Davis C.M."/>
            <person name="Simpson J.R."/>
            <person name="Lauterbach L."/>
            <person name="Steele A.D."/>
            <person name="Gui C."/>
            <person name="Meng S."/>
            <person name="Li G."/>
            <person name="Viehrig K."/>
            <person name="Ye F."/>
            <person name="Su P."/>
            <person name="Kiefer A.F."/>
            <person name="Nichols A."/>
            <person name="Cepeda A.J."/>
            <person name="Yan W."/>
            <person name="Fan B."/>
            <person name="Jiang Y."/>
            <person name="Adhikari A."/>
            <person name="Zheng C.-J."/>
            <person name="Schuster L."/>
            <person name="Cowan T.M."/>
            <person name="Smanski M.J."/>
            <person name="Chevrette M.G."/>
            <person name="De Carvalho L.P.S."/>
            <person name="Shen B."/>
        </authorList>
    </citation>
    <scope>NUCLEOTIDE SEQUENCE [LARGE SCALE GENOMIC DNA]</scope>
    <source>
        <strain evidence="2 3">NPDC049639</strain>
    </source>
</reference>
<evidence type="ECO:0000313" key="3">
    <source>
        <dbReference type="Proteomes" id="UP001612915"/>
    </source>
</evidence>
<keyword evidence="3" id="KW-1185">Reference proteome</keyword>
<evidence type="ECO:0000313" key="2">
    <source>
        <dbReference type="EMBL" id="MFI7585728.1"/>
    </source>
</evidence>
<keyword evidence="1" id="KW-0472">Membrane</keyword>
<feature type="transmembrane region" description="Helical" evidence="1">
    <location>
        <begin position="6"/>
        <end position="27"/>
    </location>
</feature>
<dbReference type="RefSeq" id="WP_398274115.1">
    <property type="nucleotide sequence ID" value="NZ_JBITLV010000001.1"/>
</dbReference>
<name>A0ABW8AID2_9ACTN</name>
<organism evidence="2 3">
    <name type="scientific">Spongisporangium articulatum</name>
    <dbReference type="NCBI Taxonomy" id="3362603"/>
    <lineage>
        <taxon>Bacteria</taxon>
        <taxon>Bacillati</taxon>
        <taxon>Actinomycetota</taxon>
        <taxon>Actinomycetes</taxon>
        <taxon>Kineosporiales</taxon>
        <taxon>Kineosporiaceae</taxon>
        <taxon>Spongisporangium</taxon>
    </lineage>
</organism>
<proteinExistence type="predicted"/>
<evidence type="ECO:0000256" key="1">
    <source>
        <dbReference type="SAM" id="Phobius"/>
    </source>
</evidence>
<dbReference type="EMBL" id="JBITLV010000001">
    <property type="protein sequence ID" value="MFI7585728.1"/>
    <property type="molecule type" value="Genomic_DNA"/>
</dbReference>
<dbReference type="Proteomes" id="UP001612915">
    <property type="component" value="Unassembled WGS sequence"/>
</dbReference>
<protein>
    <submittedName>
        <fullName evidence="2">Uncharacterized protein</fullName>
    </submittedName>
</protein>
<keyword evidence="1" id="KW-0812">Transmembrane</keyword>
<gene>
    <name evidence="2" type="ORF">ACIB24_01490</name>
</gene>
<sequence length="148" mass="16286">MDAVGWLIALVVVTVVVVVCPLGPGGWQRAPTGWRGVVLRPVIRLLGLVTRPVRALRRRLHPPPPPDPFEALRVQTRLGAVAEEIRVLHVDEAVYARAARLEARSAAYDALLLEACALAGIPEQADGGRRADVRLRREVELAERGWSW</sequence>